<dbReference type="AlphaFoldDB" id="A0A5J5ID11"/>
<evidence type="ECO:0000259" key="6">
    <source>
        <dbReference type="PROSITE" id="PS51352"/>
    </source>
</evidence>
<evidence type="ECO:0000256" key="1">
    <source>
        <dbReference type="ARBA" id="ARBA00004196"/>
    </source>
</evidence>
<keyword evidence="4" id="KW-0676">Redox-active center</keyword>
<keyword evidence="3" id="KW-1015">Disulfide bond</keyword>
<dbReference type="PANTHER" id="PTHR42852">
    <property type="entry name" value="THIOL:DISULFIDE INTERCHANGE PROTEIN DSBE"/>
    <property type="match status" value="1"/>
</dbReference>
<dbReference type="SUPFAM" id="SSF52833">
    <property type="entry name" value="Thioredoxin-like"/>
    <property type="match status" value="1"/>
</dbReference>
<dbReference type="RefSeq" id="WP_150416748.1">
    <property type="nucleotide sequence ID" value="NZ_VYQF01000010.1"/>
</dbReference>
<keyword evidence="2" id="KW-0201">Cytochrome c-type biogenesis</keyword>
<dbReference type="GO" id="GO:0016209">
    <property type="term" value="F:antioxidant activity"/>
    <property type="evidence" value="ECO:0007669"/>
    <property type="project" value="InterPro"/>
</dbReference>
<dbReference type="InterPro" id="IPR000866">
    <property type="entry name" value="AhpC/TSA"/>
</dbReference>
<organism evidence="7 8">
    <name type="scientific">Ginsengibacter hankyongi</name>
    <dbReference type="NCBI Taxonomy" id="2607284"/>
    <lineage>
        <taxon>Bacteria</taxon>
        <taxon>Pseudomonadati</taxon>
        <taxon>Bacteroidota</taxon>
        <taxon>Chitinophagia</taxon>
        <taxon>Chitinophagales</taxon>
        <taxon>Chitinophagaceae</taxon>
        <taxon>Ginsengibacter</taxon>
    </lineage>
</organism>
<evidence type="ECO:0000256" key="5">
    <source>
        <dbReference type="SAM" id="SignalP"/>
    </source>
</evidence>
<feature type="chain" id="PRO_5023900616" evidence="5">
    <location>
        <begin position="23"/>
        <end position="196"/>
    </location>
</feature>
<dbReference type="Proteomes" id="UP000326903">
    <property type="component" value="Unassembled WGS sequence"/>
</dbReference>
<dbReference type="InterPro" id="IPR050553">
    <property type="entry name" value="Thioredoxin_ResA/DsbE_sf"/>
</dbReference>
<dbReference type="PANTHER" id="PTHR42852:SF6">
    <property type="entry name" value="THIOL:DISULFIDE INTERCHANGE PROTEIN DSBE"/>
    <property type="match status" value="1"/>
</dbReference>
<dbReference type="GO" id="GO:0030313">
    <property type="term" value="C:cell envelope"/>
    <property type="evidence" value="ECO:0007669"/>
    <property type="project" value="UniProtKB-SubCell"/>
</dbReference>
<dbReference type="Gene3D" id="3.40.30.10">
    <property type="entry name" value="Glutaredoxin"/>
    <property type="match status" value="1"/>
</dbReference>
<dbReference type="GO" id="GO:0017004">
    <property type="term" value="P:cytochrome complex assembly"/>
    <property type="evidence" value="ECO:0007669"/>
    <property type="project" value="UniProtKB-KW"/>
</dbReference>
<accession>A0A5J5ID11</accession>
<proteinExistence type="predicted"/>
<sequence>MNSNKQLYILIIACICFTNAAAQSYDKQYAACSETLRKLTKIDSVYFAMLQKRDSCLTGVPAPDFTATTIDNEKIELSKLRGKVVVLNFWFTRCQPCINEIPDLNKLVELYAGKKVTFISITYDSTETVMKFLKQHPFKFKIVANNDTVRRYIFKLFSAWPYTIIINKEGKIADMQSISKGRDTFVYFNEQLKRLL</sequence>
<dbReference type="InterPro" id="IPR036249">
    <property type="entry name" value="Thioredoxin-like_sf"/>
</dbReference>
<feature type="domain" description="Thioredoxin" evidence="6">
    <location>
        <begin position="56"/>
        <end position="196"/>
    </location>
</feature>
<dbReference type="Pfam" id="PF00578">
    <property type="entry name" value="AhpC-TSA"/>
    <property type="match status" value="1"/>
</dbReference>
<comment type="caution">
    <text evidence="7">The sequence shown here is derived from an EMBL/GenBank/DDBJ whole genome shotgun (WGS) entry which is preliminary data.</text>
</comment>
<comment type="subcellular location">
    <subcellularLocation>
        <location evidence="1">Cell envelope</location>
    </subcellularLocation>
</comment>
<dbReference type="PROSITE" id="PS51352">
    <property type="entry name" value="THIOREDOXIN_2"/>
    <property type="match status" value="1"/>
</dbReference>
<dbReference type="GO" id="GO:0016491">
    <property type="term" value="F:oxidoreductase activity"/>
    <property type="evidence" value="ECO:0007669"/>
    <property type="project" value="InterPro"/>
</dbReference>
<evidence type="ECO:0000313" key="8">
    <source>
        <dbReference type="Proteomes" id="UP000326903"/>
    </source>
</evidence>
<name>A0A5J5ID11_9BACT</name>
<protein>
    <submittedName>
        <fullName evidence="7">TlpA family protein disulfide reductase</fullName>
    </submittedName>
</protein>
<dbReference type="CDD" id="cd02966">
    <property type="entry name" value="TlpA_like_family"/>
    <property type="match status" value="1"/>
</dbReference>
<keyword evidence="8" id="KW-1185">Reference proteome</keyword>
<dbReference type="InterPro" id="IPR013766">
    <property type="entry name" value="Thioredoxin_domain"/>
</dbReference>
<keyword evidence="5" id="KW-0732">Signal</keyword>
<evidence type="ECO:0000256" key="3">
    <source>
        <dbReference type="ARBA" id="ARBA00023157"/>
    </source>
</evidence>
<gene>
    <name evidence="7" type="ORF">FW778_20445</name>
</gene>
<evidence type="ECO:0000313" key="7">
    <source>
        <dbReference type="EMBL" id="KAA9035921.1"/>
    </source>
</evidence>
<evidence type="ECO:0000256" key="2">
    <source>
        <dbReference type="ARBA" id="ARBA00022748"/>
    </source>
</evidence>
<evidence type="ECO:0000256" key="4">
    <source>
        <dbReference type="ARBA" id="ARBA00023284"/>
    </source>
</evidence>
<dbReference type="EMBL" id="VYQF01000010">
    <property type="protein sequence ID" value="KAA9035921.1"/>
    <property type="molecule type" value="Genomic_DNA"/>
</dbReference>
<feature type="signal peptide" evidence="5">
    <location>
        <begin position="1"/>
        <end position="22"/>
    </location>
</feature>
<reference evidence="7 8" key="1">
    <citation type="submission" date="2019-09" db="EMBL/GenBank/DDBJ databases">
        <title>Draft genome sequence of Ginsengibacter sp. BR5-29.</title>
        <authorList>
            <person name="Im W.-T."/>
        </authorList>
    </citation>
    <scope>NUCLEOTIDE SEQUENCE [LARGE SCALE GENOMIC DNA]</scope>
    <source>
        <strain evidence="7 8">BR5-29</strain>
    </source>
</reference>